<keyword evidence="2" id="KW-0560">Oxidoreductase</keyword>
<dbReference type="InterPro" id="IPR011008">
    <property type="entry name" value="Dimeric_a/b-barrel"/>
</dbReference>
<dbReference type="SUPFAM" id="SSF54909">
    <property type="entry name" value="Dimeric alpha+beta barrel"/>
    <property type="match status" value="1"/>
</dbReference>
<organism evidence="2 3">
    <name type="scientific">SAR86 cluster bacterium</name>
    <dbReference type="NCBI Taxonomy" id="2030880"/>
    <lineage>
        <taxon>Bacteria</taxon>
        <taxon>Pseudomonadati</taxon>
        <taxon>Pseudomonadota</taxon>
        <taxon>Gammaproteobacteria</taxon>
        <taxon>SAR86 cluster</taxon>
    </lineage>
</organism>
<accession>A0A520N0U7</accession>
<dbReference type="AlphaFoldDB" id="A0A520N0U7"/>
<protein>
    <submittedName>
        <fullName evidence="2">Antibiotic biosynthesis monooxygenase</fullName>
    </submittedName>
</protein>
<gene>
    <name evidence="2" type="ORF">EVA95_00860</name>
</gene>
<evidence type="ECO:0000313" key="3">
    <source>
        <dbReference type="Proteomes" id="UP000319384"/>
    </source>
</evidence>
<dbReference type="EMBL" id="SHBH01000004">
    <property type="protein sequence ID" value="RZO27112.1"/>
    <property type="molecule type" value="Genomic_DNA"/>
</dbReference>
<name>A0A520N0U7_9GAMM</name>
<sequence>MKNLVIVSFPAKPDTLEDLKNSMKEALPDTRNFEGCISVDTYIDKSTNTLHLIEDWESLEHQAKYLNWRVETGLLTAMDPLLEGGAGSINVALCGPKYEDI</sequence>
<evidence type="ECO:0000259" key="1">
    <source>
        <dbReference type="Pfam" id="PF03992"/>
    </source>
</evidence>
<reference evidence="2 3" key="1">
    <citation type="submission" date="2019-02" db="EMBL/GenBank/DDBJ databases">
        <title>Prokaryotic population dynamics and viral predation in marine succession experiment using metagenomics: the confinement effect.</title>
        <authorList>
            <person name="Haro-Moreno J.M."/>
            <person name="Rodriguez-Valera F."/>
            <person name="Lopez-Perez M."/>
        </authorList>
    </citation>
    <scope>NUCLEOTIDE SEQUENCE [LARGE SCALE GENOMIC DNA]</scope>
    <source>
        <strain evidence="2">MED-G162</strain>
    </source>
</reference>
<dbReference type="InterPro" id="IPR007138">
    <property type="entry name" value="ABM_dom"/>
</dbReference>
<dbReference type="Gene3D" id="3.30.70.100">
    <property type="match status" value="1"/>
</dbReference>
<comment type="caution">
    <text evidence="2">The sequence shown here is derived from an EMBL/GenBank/DDBJ whole genome shotgun (WGS) entry which is preliminary data.</text>
</comment>
<evidence type="ECO:0000313" key="2">
    <source>
        <dbReference type="EMBL" id="RZO27112.1"/>
    </source>
</evidence>
<keyword evidence="2" id="KW-0503">Monooxygenase</keyword>
<dbReference type="GO" id="GO:0004497">
    <property type="term" value="F:monooxygenase activity"/>
    <property type="evidence" value="ECO:0007669"/>
    <property type="project" value="UniProtKB-KW"/>
</dbReference>
<dbReference type="Pfam" id="PF03992">
    <property type="entry name" value="ABM"/>
    <property type="match status" value="1"/>
</dbReference>
<feature type="domain" description="ABM" evidence="1">
    <location>
        <begin position="5"/>
        <end position="66"/>
    </location>
</feature>
<proteinExistence type="predicted"/>
<dbReference type="Proteomes" id="UP000319384">
    <property type="component" value="Unassembled WGS sequence"/>
</dbReference>